<dbReference type="AlphaFoldDB" id="A0AAD7GUL4"/>
<name>A0AAD7GUL4_MYCRO</name>
<accession>A0AAD7GUL4</accession>
<keyword evidence="2" id="KW-1185">Reference proteome</keyword>
<evidence type="ECO:0000313" key="2">
    <source>
        <dbReference type="Proteomes" id="UP001221757"/>
    </source>
</evidence>
<sequence>MADRLATSALPGVPAPFTLALIAAPPPGKNSPRRLSVSPGSIYCTLSSAGAPGTAACPSSPPARAYNLRINGGNFYDVAGDMNVESAPPLNPDWDSEPLMALQFGTTPVLCSSYERVPVRLTGYIWGYAQHARP</sequence>
<evidence type="ECO:0000313" key="1">
    <source>
        <dbReference type="EMBL" id="KAJ7705515.1"/>
    </source>
</evidence>
<organism evidence="1 2">
    <name type="scientific">Mycena rosella</name>
    <name type="common">Pink bonnet</name>
    <name type="synonym">Agaricus rosellus</name>
    <dbReference type="NCBI Taxonomy" id="1033263"/>
    <lineage>
        <taxon>Eukaryota</taxon>
        <taxon>Fungi</taxon>
        <taxon>Dikarya</taxon>
        <taxon>Basidiomycota</taxon>
        <taxon>Agaricomycotina</taxon>
        <taxon>Agaricomycetes</taxon>
        <taxon>Agaricomycetidae</taxon>
        <taxon>Agaricales</taxon>
        <taxon>Marasmiineae</taxon>
        <taxon>Mycenaceae</taxon>
        <taxon>Mycena</taxon>
    </lineage>
</organism>
<protein>
    <submittedName>
        <fullName evidence="1">Uncharacterized protein</fullName>
    </submittedName>
</protein>
<gene>
    <name evidence="1" type="ORF">B0H17DRAFT_1326284</name>
</gene>
<comment type="caution">
    <text evidence="1">The sequence shown here is derived from an EMBL/GenBank/DDBJ whole genome shotgun (WGS) entry which is preliminary data.</text>
</comment>
<reference evidence="1" key="1">
    <citation type="submission" date="2023-03" db="EMBL/GenBank/DDBJ databases">
        <title>Massive genome expansion in bonnet fungi (Mycena s.s.) driven by repeated elements and novel gene families across ecological guilds.</title>
        <authorList>
            <consortium name="Lawrence Berkeley National Laboratory"/>
            <person name="Harder C.B."/>
            <person name="Miyauchi S."/>
            <person name="Viragh M."/>
            <person name="Kuo A."/>
            <person name="Thoen E."/>
            <person name="Andreopoulos B."/>
            <person name="Lu D."/>
            <person name="Skrede I."/>
            <person name="Drula E."/>
            <person name="Henrissat B."/>
            <person name="Morin E."/>
            <person name="Kohler A."/>
            <person name="Barry K."/>
            <person name="LaButti K."/>
            <person name="Morin E."/>
            <person name="Salamov A."/>
            <person name="Lipzen A."/>
            <person name="Mereny Z."/>
            <person name="Hegedus B."/>
            <person name="Baldrian P."/>
            <person name="Stursova M."/>
            <person name="Weitz H."/>
            <person name="Taylor A."/>
            <person name="Grigoriev I.V."/>
            <person name="Nagy L.G."/>
            <person name="Martin F."/>
            <person name="Kauserud H."/>
        </authorList>
    </citation>
    <scope>NUCLEOTIDE SEQUENCE</scope>
    <source>
        <strain evidence="1">CBHHK067</strain>
    </source>
</reference>
<dbReference type="EMBL" id="JARKIE010000008">
    <property type="protein sequence ID" value="KAJ7705515.1"/>
    <property type="molecule type" value="Genomic_DNA"/>
</dbReference>
<proteinExistence type="predicted"/>
<dbReference type="Proteomes" id="UP001221757">
    <property type="component" value="Unassembled WGS sequence"/>
</dbReference>